<evidence type="ECO:0000313" key="2">
    <source>
        <dbReference type="Proteomes" id="UP001198602"/>
    </source>
</evidence>
<organism evidence="1 2">
    <name type="scientific">Massilia hydrophila</name>
    <dbReference type="NCBI Taxonomy" id="3044279"/>
    <lineage>
        <taxon>Bacteria</taxon>
        <taxon>Pseudomonadati</taxon>
        <taxon>Pseudomonadota</taxon>
        <taxon>Betaproteobacteria</taxon>
        <taxon>Burkholderiales</taxon>
        <taxon>Oxalobacteraceae</taxon>
        <taxon>Telluria group</taxon>
        <taxon>Massilia</taxon>
    </lineage>
</organism>
<dbReference type="Proteomes" id="UP001198602">
    <property type="component" value="Unassembled WGS sequence"/>
</dbReference>
<protein>
    <submittedName>
        <fullName evidence="1">Uncharacterized protein</fullName>
    </submittedName>
</protein>
<reference evidence="1 2" key="1">
    <citation type="submission" date="2021-07" db="EMBL/GenBank/DDBJ databases">
        <title>Characterization of Violacein-producing bacteria and related species.</title>
        <authorList>
            <person name="Wilson H.S."/>
            <person name="De Leon M.E."/>
        </authorList>
    </citation>
    <scope>NUCLEOTIDE SEQUENCE [LARGE SCALE GENOMIC DNA]</scope>
    <source>
        <strain evidence="1 2">HSC-2F05</strain>
    </source>
</reference>
<dbReference type="RefSeq" id="WP_225239477.1">
    <property type="nucleotide sequence ID" value="NZ_JAHYBX010000006.1"/>
</dbReference>
<sequence length="52" mass="5803">MNIVIDFVLLIHRNCIELSRVVSSFRITLLSPHTDGTGHDPEINDTGEAHFA</sequence>
<keyword evidence="2" id="KW-1185">Reference proteome</keyword>
<comment type="caution">
    <text evidence="1">The sequence shown here is derived from an EMBL/GenBank/DDBJ whole genome shotgun (WGS) entry which is preliminary data.</text>
</comment>
<name>A0ABS7YDW5_9BURK</name>
<dbReference type="EMBL" id="JAHYBX010000006">
    <property type="protein sequence ID" value="MCA1857247.1"/>
    <property type="molecule type" value="Genomic_DNA"/>
</dbReference>
<evidence type="ECO:0000313" key="1">
    <source>
        <dbReference type="EMBL" id="MCA1857247.1"/>
    </source>
</evidence>
<proteinExistence type="predicted"/>
<gene>
    <name evidence="1" type="ORF">LE190_15130</name>
</gene>
<accession>A0ABS7YDW5</accession>